<dbReference type="InterPro" id="IPR002686">
    <property type="entry name" value="Transposase_17"/>
</dbReference>
<feature type="domain" description="Transposase IS200-like" evidence="1">
    <location>
        <begin position="6"/>
        <end position="123"/>
    </location>
</feature>
<keyword evidence="3" id="KW-1185">Reference proteome</keyword>
<sequence length="154" mass="18370">MSQSLCQNYVHIIFHINFVNPVKIPSEIERDLYAYLAEICKRHGSNSSMINGVNDHVHILCRLAKDLSIAELIQKLKSNSSRWMKTQNHIDPYLEKFSWQKGYGSFSVSPSNLSKVEQYIAQQKEHHKRYSYKEEYLKFLEKYDVEYNEKYLWE</sequence>
<dbReference type="GO" id="GO:0006313">
    <property type="term" value="P:DNA transposition"/>
    <property type="evidence" value="ECO:0007669"/>
    <property type="project" value="InterPro"/>
</dbReference>
<dbReference type="PANTHER" id="PTHR33360:SF2">
    <property type="entry name" value="TRANSPOSASE FOR INSERTION SEQUENCE ELEMENT IS200"/>
    <property type="match status" value="1"/>
</dbReference>
<evidence type="ECO:0000259" key="1">
    <source>
        <dbReference type="SMART" id="SM01321"/>
    </source>
</evidence>
<name>A6DFZ7_9BACT</name>
<comment type="caution">
    <text evidence="2">The sequence shown here is derived from an EMBL/GenBank/DDBJ whole genome shotgun (WGS) entry which is preliminary data.</text>
</comment>
<evidence type="ECO:0000313" key="3">
    <source>
        <dbReference type="Proteomes" id="UP000004947"/>
    </source>
</evidence>
<dbReference type="Pfam" id="PF01797">
    <property type="entry name" value="Y1_Tnp"/>
    <property type="match status" value="1"/>
</dbReference>
<dbReference type="Proteomes" id="UP000004947">
    <property type="component" value="Unassembled WGS sequence"/>
</dbReference>
<accession>A6DFZ7</accession>
<organism evidence="2 3">
    <name type="scientific">Lentisphaera araneosa HTCC2155</name>
    <dbReference type="NCBI Taxonomy" id="313628"/>
    <lineage>
        <taxon>Bacteria</taxon>
        <taxon>Pseudomonadati</taxon>
        <taxon>Lentisphaerota</taxon>
        <taxon>Lentisphaeria</taxon>
        <taxon>Lentisphaerales</taxon>
        <taxon>Lentisphaeraceae</taxon>
        <taxon>Lentisphaera</taxon>
    </lineage>
</organism>
<dbReference type="RefSeq" id="WP_007276846.1">
    <property type="nucleotide sequence ID" value="NZ_ABCK01000001.1"/>
</dbReference>
<reference evidence="2 3" key="1">
    <citation type="journal article" date="2010" name="J. Bacteriol.">
        <title>Genome sequence of Lentisphaera araneosa HTCC2155T, the type species of the order Lentisphaerales in the phylum Lentisphaerae.</title>
        <authorList>
            <person name="Thrash J.C."/>
            <person name="Cho J.C."/>
            <person name="Vergin K.L."/>
            <person name="Morris R.M."/>
            <person name="Giovannoni S.J."/>
        </authorList>
    </citation>
    <scope>NUCLEOTIDE SEQUENCE [LARGE SCALE GENOMIC DNA]</scope>
    <source>
        <strain evidence="2 3">HTCC2155</strain>
    </source>
</reference>
<dbReference type="GO" id="GO:0004803">
    <property type="term" value="F:transposase activity"/>
    <property type="evidence" value="ECO:0007669"/>
    <property type="project" value="InterPro"/>
</dbReference>
<dbReference type="PANTHER" id="PTHR33360">
    <property type="entry name" value="TRANSPOSASE FOR INSERTION SEQUENCE ELEMENT IS200"/>
    <property type="match status" value="1"/>
</dbReference>
<dbReference type="SUPFAM" id="SSF143422">
    <property type="entry name" value="Transposase IS200-like"/>
    <property type="match status" value="1"/>
</dbReference>
<dbReference type="OrthoDB" id="9797997at2"/>
<dbReference type="EMBL" id="ABCK01000001">
    <property type="protein sequence ID" value="EDM29727.1"/>
    <property type="molecule type" value="Genomic_DNA"/>
</dbReference>
<proteinExistence type="predicted"/>
<gene>
    <name evidence="2" type="ORF">LNTAR_18293</name>
</gene>
<dbReference type="AlphaFoldDB" id="A6DFZ7"/>
<dbReference type="SMART" id="SM01321">
    <property type="entry name" value="Y1_Tnp"/>
    <property type="match status" value="1"/>
</dbReference>
<dbReference type="InterPro" id="IPR036515">
    <property type="entry name" value="Transposase_17_sf"/>
</dbReference>
<dbReference type="Gene3D" id="3.30.70.1290">
    <property type="entry name" value="Transposase IS200-like"/>
    <property type="match status" value="1"/>
</dbReference>
<evidence type="ECO:0000313" key="2">
    <source>
        <dbReference type="EMBL" id="EDM29727.1"/>
    </source>
</evidence>
<protein>
    <submittedName>
        <fullName evidence="2">Probable transposase</fullName>
    </submittedName>
</protein>
<dbReference type="NCBIfam" id="NF033573">
    <property type="entry name" value="transpos_IS200"/>
    <property type="match status" value="1"/>
</dbReference>
<dbReference type="eggNOG" id="COG1943">
    <property type="taxonomic scope" value="Bacteria"/>
</dbReference>
<dbReference type="GO" id="GO:0003677">
    <property type="term" value="F:DNA binding"/>
    <property type="evidence" value="ECO:0007669"/>
    <property type="project" value="InterPro"/>
</dbReference>